<dbReference type="CDD" id="cd08421">
    <property type="entry name" value="PBP2_LTTR_like_1"/>
    <property type="match status" value="1"/>
</dbReference>
<protein>
    <submittedName>
        <fullName evidence="6">LysR family transcriptional regulator</fullName>
    </submittedName>
</protein>
<dbReference type="EMBL" id="JBBUTF010000025">
    <property type="protein sequence ID" value="MEK8028538.1"/>
    <property type="molecule type" value="Genomic_DNA"/>
</dbReference>
<name>A0ABU9BF30_9BURK</name>
<dbReference type="Pfam" id="PF03466">
    <property type="entry name" value="LysR_substrate"/>
    <property type="match status" value="1"/>
</dbReference>
<keyword evidence="2" id="KW-0805">Transcription regulation</keyword>
<evidence type="ECO:0000256" key="3">
    <source>
        <dbReference type="ARBA" id="ARBA00023125"/>
    </source>
</evidence>
<evidence type="ECO:0000256" key="4">
    <source>
        <dbReference type="ARBA" id="ARBA00023163"/>
    </source>
</evidence>
<dbReference type="InterPro" id="IPR036390">
    <property type="entry name" value="WH_DNA-bd_sf"/>
</dbReference>
<keyword evidence="4" id="KW-0804">Transcription</keyword>
<evidence type="ECO:0000313" key="6">
    <source>
        <dbReference type="EMBL" id="MEK8028538.1"/>
    </source>
</evidence>
<dbReference type="PANTHER" id="PTHR30419">
    <property type="entry name" value="HTH-TYPE TRANSCRIPTIONAL REGULATOR YBHD"/>
    <property type="match status" value="1"/>
</dbReference>
<dbReference type="Gene3D" id="3.40.190.290">
    <property type="match status" value="1"/>
</dbReference>
<keyword evidence="7" id="KW-1185">Reference proteome</keyword>
<accession>A0ABU9BF30</accession>
<evidence type="ECO:0000313" key="7">
    <source>
        <dbReference type="Proteomes" id="UP001368500"/>
    </source>
</evidence>
<dbReference type="InterPro" id="IPR036388">
    <property type="entry name" value="WH-like_DNA-bd_sf"/>
</dbReference>
<dbReference type="InterPro" id="IPR050950">
    <property type="entry name" value="HTH-type_LysR_regulators"/>
</dbReference>
<evidence type="ECO:0000256" key="1">
    <source>
        <dbReference type="ARBA" id="ARBA00009437"/>
    </source>
</evidence>
<dbReference type="Gene3D" id="1.10.10.10">
    <property type="entry name" value="Winged helix-like DNA-binding domain superfamily/Winged helix DNA-binding domain"/>
    <property type="match status" value="1"/>
</dbReference>
<dbReference type="InterPro" id="IPR000847">
    <property type="entry name" value="LysR_HTH_N"/>
</dbReference>
<keyword evidence="3" id="KW-0238">DNA-binding</keyword>
<dbReference type="Pfam" id="PF00126">
    <property type="entry name" value="HTH_1"/>
    <property type="match status" value="1"/>
</dbReference>
<gene>
    <name evidence="6" type="ORF">AACH11_21480</name>
</gene>
<comment type="caution">
    <text evidence="6">The sequence shown here is derived from an EMBL/GenBank/DDBJ whole genome shotgun (WGS) entry which is preliminary data.</text>
</comment>
<organism evidence="6 7">
    <name type="scientific">Pseudaquabacterium rugosum</name>
    <dbReference type="NCBI Taxonomy" id="2984194"/>
    <lineage>
        <taxon>Bacteria</taxon>
        <taxon>Pseudomonadati</taxon>
        <taxon>Pseudomonadota</taxon>
        <taxon>Betaproteobacteria</taxon>
        <taxon>Burkholderiales</taxon>
        <taxon>Sphaerotilaceae</taxon>
        <taxon>Pseudaquabacterium</taxon>
    </lineage>
</organism>
<evidence type="ECO:0000259" key="5">
    <source>
        <dbReference type="PROSITE" id="PS50931"/>
    </source>
</evidence>
<reference evidence="6 7" key="1">
    <citation type="submission" date="2024-04" db="EMBL/GenBank/DDBJ databases">
        <title>Novel species of the genus Ideonella isolated from streams.</title>
        <authorList>
            <person name="Lu H."/>
        </authorList>
    </citation>
    <scope>NUCLEOTIDE SEQUENCE [LARGE SCALE GENOMIC DNA]</scope>
    <source>
        <strain evidence="6 7">BYS139W</strain>
    </source>
</reference>
<dbReference type="PROSITE" id="PS50931">
    <property type="entry name" value="HTH_LYSR"/>
    <property type="match status" value="1"/>
</dbReference>
<dbReference type="RefSeq" id="WP_341376319.1">
    <property type="nucleotide sequence ID" value="NZ_JBBUTF010000025.1"/>
</dbReference>
<dbReference type="SUPFAM" id="SSF53850">
    <property type="entry name" value="Periplasmic binding protein-like II"/>
    <property type="match status" value="1"/>
</dbReference>
<dbReference type="SUPFAM" id="SSF46785">
    <property type="entry name" value="Winged helix' DNA-binding domain"/>
    <property type="match status" value="1"/>
</dbReference>
<dbReference type="Proteomes" id="UP001368500">
    <property type="component" value="Unassembled WGS sequence"/>
</dbReference>
<dbReference type="PANTHER" id="PTHR30419:SF2">
    <property type="entry name" value="LYSR FAMILY TRANSCRIPTIONAL REGULATOR"/>
    <property type="match status" value="1"/>
</dbReference>
<sequence>MRHDLTSLQLFVTVAECRNLTRAAERAHLAVSAVSKRIAELEAQAGTPLLQRLPRGVVPTAAGQSLLRHARSVLQQLRALDAELQDFAGGLKGQVRLHAVATALTQFLPGEIESFLNRHPQVLLSIEEHTGAAVVRAVASGDADVGVVSALTPLRGLVGLPYHADRLMAGVPPGHPLARRRRLAFAELLDHPFVGPHADSSLAQLMVQAARAAGKPLRQRVQASSFDAMCRLVESRVGVTLLPDGVLRRAAAAGTLHAITLSDDWAQRQLLIVLRDEDTADPATRTLVDHLQAHAQRADPAGAGARTR</sequence>
<comment type="similarity">
    <text evidence="1">Belongs to the LysR transcriptional regulatory family.</text>
</comment>
<feature type="domain" description="HTH lysR-type" evidence="5">
    <location>
        <begin position="3"/>
        <end position="60"/>
    </location>
</feature>
<dbReference type="InterPro" id="IPR005119">
    <property type="entry name" value="LysR_subst-bd"/>
</dbReference>
<proteinExistence type="inferred from homology"/>
<evidence type="ECO:0000256" key="2">
    <source>
        <dbReference type="ARBA" id="ARBA00023015"/>
    </source>
</evidence>